<sequence length="189" mass="21387">MVKFSGCVAHTLMRRQGQIVSPDIFLDDFEITENTEELQAILGRCLIVATRFDYLCDHTSKYLELKNSFVMVVDRQEFEAYATELIGKFRVLYKNIESLPIADAVKDILHAAREARNEIAHSLTIGLTGCLDTKIDESNFKSQVIQLIQEVAAGDYTISVILSLLNKEPLLQQSSKDYQNNVVNWVLGE</sequence>
<dbReference type="Proteomes" id="UP000002608">
    <property type="component" value="Chromosome"/>
</dbReference>
<dbReference type="EMBL" id="CP000851">
    <property type="protein sequence ID" value="ABV87209.1"/>
    <property type="molecule type" value="Genomic_DNA"/>
</dbReference>
<dbReference type="HOGENOM" id="CLU_1431744_0_0_6"/>
<keyword evidence="3" id="KW-1185">Reference proteome</keyword>
<dbReference type="KEGG" id="spl:Spea_1886"/>
<accession>A8H3S2</accession>
<gene>
    <name evidence="1" type="ordered locus">Spea_1886</name>
    <name evidence="2" type="ordered locus">Spea_3453</name>
</gene>
<organism evidence="1 3">
    <name type="scientific">Shewanella pealeana (strain ATCC 700345 / ANG-SQ1)</name>
    <dbReference type="NCBI Taxonomy" id="398579"/>
    <lineage>
        <taxon>Bacteria</taxon>
        <taxon>Pseudomonadati</taxon>
        <taxon>Pseudomonadota</taxon>
        <taxon>Gammaproteobacteria</taxon>
        <taxon>Alteromonadales</taxon>
        <taxon>Shewanellaceae</taxon>
        <taxon>Shewanella</taxon>
    </lineage>
</organism>
<evidence type="ECO:0000313" key="1">
    <source>
        <dbReference type="EMBL" id="ABV87209.1"/>
    </source>
</evidence>
<evidence type="ECO:0000313" key="2">
    <source>
        <dbReference type="EMBL" id="ABV88766.1"/>
    </source>
</evidence>
<name>A8H3S2_SHEPA</name>
<evidence type="ECO:0000313" key="3">
    <source>
        <dbReference type="Proteomes" id="UP000002608"/>
    </source>
</evidence>
<dbReference type="KEGG" id="spl:Spea_3453"/>
<dbReference type="AlphaFoldDB" id="A8H3S2"/>
<reference evidence="1 3" key="1">
    <citation type="submission" date="2007-10" db="EMBL/GenBank/DDBJ databases">
        <title>Complete sequence of Shewanella pealeana ATCC 700345.</title>
        <authorList>
            <consortium name="US DOE Joint Genome Institute"/>
            <person name="Copeland A."/>
            <person name="Lucas S."/>
            <person name="Lapidus A."/>
            <person name="Barry K."/>
            <person name="Glavina del Rio T."/>
            <person name="Dalin E."/>
            <person name="Tice H."/>
            <person name="Pitluck S."/>
            <person name="Chertkov O."/>
            <person name="Brettin T."/>
            <person name="Bruce D."/>
            <person name="Detter J.C."/>
            <person name="Han C."/>
            <person name="Schmutz J."/>
            <person name="Larimer F."/>
            <person name="Land M."/>
            <person name="Hauser L."/>
            <person name="Kyrpides N."/>
            <person name="Kim E."/>
            <person name="Zhao J.-S.Z."/>
            <person name="Manno D."/>
            <person name="Hawari J."/>
            <person name="Richardson P."/>
        </authorList>
    </citation>
    <scope>NUCLEOTIDE SEQUENCE [LARGE SCALE GENOMIC DNA]</scope>
    <source>
        <strain evidence="1">ATCC 700345</strain>
        <strain evidence="3">ATCC 700345 / ANG-SQ1</strain>
    </source>
</reference>
<dbReference type="EMBL" id="CP000851">
    <property type="protein sequence ID" value="ABV88766.1"/>
    <property type="molecule type" value="Genomic_DNA"/>
</dbReference>
<protein>
    <submittedName>
        <fullName evidence="1">Uncharacterized protein</fullName>
    </submittedName>
</protein>
<proteinExistence type="predicted"/>